<dbReference type="OrthoDB" id="9768177at2"/>
<dbReference type="InterPro" id="IPR008969">
    <property type="entry name" value="CarboxyPept-like_regulatory"/>
</dbReference>
<name>A0A2U2PGH1_9SPHI</name>
<dbReference type="SUPFAM" id="SSF49464">
    <property type="entry name" value="Carboxypeptidase regulatory domain-like"/>
    <property type="match status" value="1"/>
</dbReference>
<evidence type="ECO:0000256" key="3">
    <source>
        <dbReference type="ARBA" id="ARBA00022452"/>
    </source>
</evidence>
<evidence type="ECO:0000313" key="10">
    <source>
        <dbReference type="EMBL" id="PWG80505.1"/>
    </source>
</evidence>
<sequence length="1050" mass="118316">MKVYFQCLHPILSLCIIMFIATAAVAQTPIKITGRITSQDGSPAPGVSVLVKGTTKGVSSDVRGNYTITAPDNSILVFTQVGSIKQEIPVNKRNAINVVMKDDVSQLNEVIVIGYGTQKKVNLTGAVTQVGGEELENRPVPNVTAALQGVAPGVAISRQTGRPGDEGYGIRIRGFSSASGSNALVLVDGMEMDMNLINPDDVESISVLKDASAAAIYGARAAGGVVLITTKKGAEGKTRINFNNYYGLNITARQPERLNSWDEQTLIDESRFNATGAREYTPEQIEWLKNANFDVRENPTQDRWEYFGNNNWLKEGMDKVNSMQNYTLSVSGGSQKLNYLASGSYYTRNGVLRYGPDDNSRTNFKLNVNAELNKYISVGFVGGYIGSSVNLNSNGTDNIIDRLYRSRTRQLLYVPAEDITGQPYNGDLQINPVDIEKNGGKETRDYDTFQGKLNFTLKNLVKGLTVDLAGWRNQNYYNQESDKRSLFWYGRTTNTVRFQFNVPNELDMTKNKGFQNNIQGTFTYNLQLNKHNFKLLGGTSFEEYRKDEFWAVGKGMITNDFYSFNFSDPLQKTVNDNVETWAFSSYFGRFNYNFNERYLFEASFRYDGSSRLAPQNRWKLFPSFSAGWRINEEKFFKETFPFVSNLKLRASWGQLGNGAGFGLYDYLGLISSGLVLNGSSPGSYPNLVFNDQRTQYLLQEELPSVDKTWEIVENSDFGLDLGLFQERLTVTADAFVKRNKNMLARLNVPNIIGVRTSTTNIGELKSWGWELETKWRDRIGKFNYNIGFNITDTQNKLIKYNGTNSIGSGGQVYTLEGYPLNSIWGYRTDGYFQSQAEADEYRTKVKYPFFASYTAGDVKYLDLDGNGTIDAGDGTPQNSGDLVYLGSNDPRYQFGADFGFNWKRIDFSAMLQGASERHFLIDRSTVAPFYETSNMPWTIHMDRWTPENPNALFPRMYQTSDHNYRPSDKWAQNGNYIRLKNIQLGYTIPVKKKYIQTLRVYFSGQDLWESTKVLKVFDPEVGTDASPGNLVKANTYPFYRTISFGMNVGL</sequence>
<accession>A0A2U2PGH1</accession>
<evidence type="ECO:0000259" key="9">
    <source>
        <dbReference type="Pfam" id="PF07715"/>
    </source>
</evidence>
<dbReference type="Gene3D" id="2.170.130.10">
    <property type="entry name" value="TonB-dependent receptor, plug domain"/>
    <property type="match status" value="1"/>
</dbReference>
<dbReference type="EMBL" id="QEAS01000008">
    <property type="protein sequence ID" value="PWG80505.1"/>
    <property type="molecule type" value="Genomic_DNA"/>
</dbReference>
<proteinExistence type="inferred from homology"/>
<dbReference type="AlphaFoldDB" id="A0A2U2PGH1"/>
<keyword evidence="10" id="KW-0675">Receptor</keyword>
<dbReference type="Pfam" id="PF13715">
    <property type="entry name" value="CarbopepD_reg_2"/>
    <property type="match status" value="1"/>
</dbReference>
<dbReference type="NCBIfam" id="TIGR04057">
    <property type="entry name" value="SusC_RagA_signa"/>
    <property type="match status" value="1"/>
</dbReference>
<comment type="caution">
    <text evidence="10">The sequence shown here is derived from an EMBL/GenBank/DDBJ whole genome shotgun (WGS) entry which is preliminary data.</text>
</comment>
<comment type="similarity">
    <text evidence="7">Belongs to the TonB-dependent receptor family.</text>
</comment>
<dbReference type="FunFam" id="2.170.130.10:FF:000003">
    <property type="entry name" value="SusC/RagA family TonB-linked outer membrane protein"/>
    <property type="match status" value="1"/>
</dbReference>
<evidence type="ECO:0000256" key="5">
    <source>
        <dbReference type="ARBA" id="ARBA00023136"/>
    </source>
</evidence>
<feature type="domain" description="TonB-dependent receptor plug" evidence="9">
    <location>
        <begin position="120"/>
        <end position="225"/>
    </location>
</feature>
<dbReference type="Proteomes" id="UP000245647">
    <property type="component" value="Unassembled WGS sequence"/>
</dbReference>
<dbReference type="Pfam" id="PF07715">
    <property type="entry name" value="Plug"/>
    <property type="match status" value="1"/>
</dbReference>
<evidence type="ECO:0000256" key="2">
    <source>
        <dbReference type="ARBA" id="ARBA00022448"/>
    </source>
</evidence>
<dbReference type="GO" id="GO:0009279">
    <property type="term" value="C:cell outer membrane"/>
    <property type="evidence" value="ECO:0007669"/>
    <property type="project" value="UniProtKB-SubCell"/>
</dbReference>
<dbReference type="InterPro" id="IPR036942">
    <property type="entry name" value="Beta-barrel_TonB_sf"/>
</dbReference>
<gene>
    <name evidence="10" type="ORF">DDR33_10730</name>
</gene>
<keyword evidence="8" id="KW-0732">Signal</keyword>
<evidence type="ECO:0000256" key="7">
    <source>
        <dbReference type="PROSITE-ProRule" id="PRU01360"/>
    </source>
</evidence>
<evidence type="ECO:0000256" key="1">
    <source>
        <dbReference type="ARBA" id="ARBA00004571"/>
    </source>
</evidence>
<dbReference type="RefSeq" id="WP_109415793.1">
    <property type="nucleotide sequence ID" value="NZ_QEAS01000008.1"/>
</dbReference>
<dbReference type="InterPro" id="IPR037066">
    <property type="entry name" value="Plug_dom_sf"/>
</dbReference>
<dbReference type="InterPro" id="IPR039426">
    <property type="entry name" value="TonB-dep_rcpt-like"/>
</dbReference>
<comment type="subcellular location">
    <subcellularLocation>
        <location evidence="1 7">Cell outer membrane</location>
        <topology evidence="1 7">Multi-pass membrane protein</topology>
    </subcellularLocation>
</comment>
<protein>
    <submittedName>
        <fullName evidence="10">TonB-dependent receptor</fullName>
    </submittedName>
</protein>
<evidence type="ECO:0000256" key="6">
    <source>
        <dbReference type="ARBA" id="ARBA00023237"/>
    </source>
</evidence>
<dbReference type="InterPro" id="IPR023997">
    <property type="entry name" value="TonB-dep_OMP_SusC/RagA_CS"/>
</dbReference>
<dbReference type="InterPro" id="IPR023996">
    <property type="entry name" value="TonB-dep_OMP_SusC/RagA"/>
</dbReference>
<dbReference type="Gene3D" id="2.40.170.20">
    <property type="entry name" value="TonB-dependent receptor, beta-barrel domain"/>
    <property type="match status" value="1"/>
</dbReference>
<keyword evidence="11" id="KW-1185">Reference proteome</keyword>
<keyword evidence="5 7" id="KW-0472">Membrane</keyword>
<reference evidence="10 11" key="1">
    <citation type="submission" date="2018-04" db="EMBL/GenBank/DDBJ databases">
        <title>Pedobacter chongqingensis sp. nov., isolated from a rottenly hemp rope.</title>
        <authorList>
            <person name="Cai Y."/>
        </authorList>
    </citation>
    <scope>NUCLEOTIDE SEQUENCE [LARGE SCALE GENOMIC DNA]</scope>
    <source>
        <strain evidence="10 11">FJ4-8</strain>
    </source>
</reference>
<keyword evidence="4 7" id="KW-0812">Transmembrane</keyword>
<organism evidence="10 11">
    <name type="scientific">Pararcticibacter amylolyticus</name>
    <dbReference type="NCBI Taxonomy" id="2173175"/>
    <lineage>
        <taxon>Bacteria</taxon>
        <taxon>Pseudomonadati</taxon>
        <taxon>Bacteroidota</taxon>
        <taxon>Sphingobacteriia</taxon>
        <taxon>Sphingobacteriales</taxon>
        <taxon>Sphingobacteriaceae</taxon>
        <taxon>Pararcticibacter</taxon>
    </lineage>
</organism>
<keyword evidence="3 7" id="KW-1134">Transmembrane beta strand</keyword>
<keyword evidence="6 7" id="KW-0998">Cell outer membrane</keyword>
<dbReference type="InterPro" id="IPR012910">
    <property type="entry name" value="Plug_dom"/>
</dbReference>
<feature type="signal peptide" evidence="8">
    <location>
        <begin position="1"/>
        <end position="26"/>
    </location>
</feature>
<evidence type="ECO:0000256" key="4">
    <source>
        <dbReference type="ARBA" id="ARBA00022692"/>
    </source>
</evidence>
<keyword evidence="2 7" id="KW-0813">Transport</keyword>
<evidence type="ECO:0000256" key="8">
    <source>
        <dbReference type="SAM" id="SignalP"/>
    </source>
</evidence>
<dbReference type="PROSITE" id="PS52016">
    <property type="entry name" value="TONB_DEPENDENT_REC_3"/>
    <property type="match status" value="1"/>
</dbReference>
<dbReference type="SUPFAM" id="SSF56935">
    <property type="entry name" value="Porins"/>
    <property type="match status" value="1"/>
</dbReference>
<dbReference type="NCBIfam" id="TIGR04056">
    <property type="entry name" value="OMP_RagA_SusC"/>
    <property type="match status" value="1"/>
</dbReference>
<evidence type="ECO:0000313" key="11">
    <source>
        <dbReference type="Proteomes" id="UP000245647"/>
    </source>
</evidence>
<feature type="chain" id="PRO_5015409529" evidence="8">
    <location>
        <begin position="27"/>
        <end position="1050"/>
    </location>
</feature>